<dbReference type="Gene3D" id="3.40.50.2020">
    <property type="match status" value="1"/>
</dbReference>
<dbReference type="SUPFAM" id="SSF53271">
    <property type="entry name" value="PRTase-like"/>
    <property type="match status" value="1"/>
</dbReference>
<dbReference type="InterPro" id="IPR000836">
    <property type="entry name" value="PRTase_dom"/>
</dbReference>
<organism evidence="3 4">
    <name type="scientific">Pedobacter helvus</name>
    <dbReference type="NCBI Taxonomy" id="2563444"/>
    <lineage>
        <taxon>Bacteria</taxon>
        <taxon>Pseudomonadati</taxon>
        <taxon>Bacteroidota</taxon>
        <taxon>Sphingobacteriia</taxon>
        <taxon>Sphingobacteriales</taxon>
        <taxon>Sphingobacteriaceae</taxon>
        <taxon>Pedobacter</taxon>
    </lineage>
</organism>
<reference evidence="3 4" key="1">
    <citation type="submission" date="2024-12" db="EMBL/GenBank/DDBJ databases">
        <authorList>
            <person name="Hu S."/>
        </authorList>
    </citation>
    <scope>NUCLEOTIDE SEQUENCE [LARGE SCALE GENOMIC DNA]</scope>
    <source>
        <strain evidence="3 4">P-25</strain>
    </source>
</reference>
<dbReference type="Pfam" id="PF00156">
    <property type="entry name" value="Pribosyltran"/>
    <property type="match status" value="1"/>
</dbReference>
<evidence type="ECO:0000259" key="2">
    <source>
        <dbReference type="Pfam" id="PF00156"/>
    </source>
</evidence>
<feature type="domain" description="Phosphoribosyltransferase" evidence="2">
    <location>
        <begin position="165"/>
        <end position="229"/>
    </location>
</feature>
<dbReference type="InterPro" id="IPR051910">
    <property type="entry name" value="ComF/GntX_DNA_util-trans"/>
</dbReference>
<gene>
    <name evidence="3" type="ORF">E5L68_003750</name>
</gene>
<keyword evidence="4" id="KW-1185">Reference proteome</keyword>
<comment type="caution">
    <text evidence="3">The sequence shown here is derived from an EMBL/GenBank/DDBJ whole genome shotgun (WGS) entry which is preliminary data.</text>
</comment>
<dbReference type="PANTHER" id="PTHR47505:SF1">
    <property type="entry name" value="DNA UTILIZATION PROTEIN YHGH"/>
    <property type="match status" value="1"/>
</dbReference>
<accession>A0ABW9JHS9</accession>
<dbReference type="RefSeq" id="WP_138729715.1">
    <property type="nucleotide sequence ID" value="NZ_SRMP02000003.1"/>
</dbReference>
<dbReference type="EMBL" id="SRMP02000003">
    <property type="protein sequence ID" value="MFN0290487.1"/>
    <property type="molecule type" value="Genomic_DNA"/>
</dbReference>
<dbReference type="CDD" id="cd06223">
    <property type="entry name" value="PRTases_typeI"/>
    <property type="match status" value="1"/>
</dbReference>
<comment type="similarity">
    <text evidence="1">Belongs to the ComF/GntX family.</text>
</comment>
<name>A0ABW9JHS9_9SPHI</name>
<dbReference type="Proteomes" id="UP001517367">
    <property type="component" value="Unassembled WGS sequence"/>
</dbReference>
<proteinExistence type="inferred from homology"/>
<protein>
    <submittedName>
        <fullName evidence="3">ComF family protein</fullName>
    </submittedName>
</protein>
<evidence type="ECO:0000313" key="3">
    <source>
        <dbReference type="EMBL" id="MFN0290487.1"/>
    </source>
</evidence>
<sequence length="232" mass="26088">MFALKRYTEDLINLLFPDLCNGCGNLLYRGEKNICTKCLYDLPYTDFHLYEDNLVAKQLWGRMPVNAAMAMLYFKKGTKVQNLIHSLKYKGKTEVGLTLGKLLANRLLKSEMYADIDLVIPVPLHEKKLRQRGYNQSEYIATGLAEGLGVAVGTKNLTRNKSTESQTKKARYTRYENMQDVFSVKNKTDLLNKHILLVDDVITTGATLEACGNVLINNGIKKLSIAAVAFAE</sequence>
<evidence type="ECO:0000256" key="1">
    <source>
        <dbReference type="ARBA" id="ARBA00008007"/>
    </source>
</evidence>
<dbReference type="PANTHER" id="PTHR47505">
    <property type="entry name" value="DNA UTILIZATION PROTEIN YHGH"/>
    <property type="match status" value="1"/>
</dbReference>
<evidence type="ECO:0000313" key="4">
    <source>
        <dbReference type="Proteomes" id="UP001517367"/>
    </source>
</evidence>
<dbReference type="InterPro" id="IPR029057">
    <property type="entry name" value="PRTase-like"/>
</dbReference>